<dbReference type="EMBL" id="CM017326">
    <property type="protein sequence ID" value="KAE8077042.1"/>
    <property type="molecule type" value="Genomic_DNA"/>
</dbReference>
<accession>A0A5N6RDP8</accession>
<dbReference type="GO" id="GO:0005840">
    <property type="term" value="C:ribosome"/>
    <property type="evidence" value="ECO:0007669"/>
    <property type="project" value="UniProtKB-KW"/>
</dbReference>
<dbReference type="SUPFAM" id="SSF53137">
    <property type="entry name" value="Translational machinery components"/>
    <property type="match status" value="1"/>
</dbReference>
<evidence type="ECO:0000256" key="2">
    <source>
        <dbReference type="ARBA" id="ARBA00022980"/>
    </source>
</evidence>
<dbReference type="InterPro" id="IPR005484">
    <property type="entry name" value="Ribosomal_uL18_bac/plant/anim"/>
</dbReference>
<dbReference type="Pfam" id="PF00861">
    <property type="entry name" value="Ribosomal_L18p"/>
    <property type="match status" value="1"/>
</dbReference>
<feature type="region of interest" description="Disordered" evidence="4">
    <location>
        <begin position="303"/>
        <end position="333"/>
    </location>
</feature>
<feature type="compositionally biased region" description="Basic and acidic residues" evidence="4">
    <location>
        <begin position="304"/>
        <end position="320"/>
    </location>
</feature>
<dbReference type="Gene3D" id="3.30.420.100">
    <property type="match status" value="1"/>
</dbReference>
<keyword evidence="6" id="KW-1185">Reference proteome</keyword>
<protein>
    <submittedName>
        <fullName evidence="5">Uncharacterized protein</fullName>
    </submittedName>
</protein>
<organism evidence="5 6">
    <name type="scientific">Carpinus fangiana</name>
    <dbReference type="NCBI Taxonomy" id="176857"/>
    <lineage>
        <taxon>Eukaryota</taxon>
        <taxon>Viridiplantae</taxon>
        <taxon>Streptophyta</taxon>
        <taxon>Embryophyta</taxon>
        <taxon>Tracheophyta</taxon>
        <taxon>Spermatophyta</taxon>
        <taxon>Magnoliopsida</taxon>
        <taxon>eudicotyledons</taxon>
        <taxon>Gunneridae</taxon>
        <taxon>Pentapetalae</taxon>
        <taxon>rosids</taxon>
        <taxon>fabids</taxon>
        <taxon>Fagales</taxon>
        <taxon>Betulaceae</taxon>
        <taxon>Carpinus</taxon>
    </lineage>
</organism>
<dbReference type="FunFam" id="3.30.420.100:FF:000009">
    <property type="entry name" value="uncharacterized protein LOC106777373 isoform X2"/>
    <property type="match status" value="1"/>
</dbReference>
<name>A0A5N6RDP8_9ROSI</name>
<dbReference type="CDD" id="cd00432">
    <property type="entry name" value="Ribosomal_L18_L5e"/>
    <property type="match status" value="1"/>
</dbReference>
<dbReference type="InterPro" id="IPR057268">
    <property type="entry name" value="Ribosomal_L18"/>
</dbReference>
<evidence type="ECO:0000256" key="1">
    <source>
        <dbReference type="ARBA" id="ARBA00007116"/>
    </source>
</evidence>
<evidence type="ECO:0000256" key="3">
    <source>
        <dbReference type="ARBA" id="ARBA00023274"/>
    </source>
</evidence>
<evidence type="ECO:0000313" key="5">
    <source>
        <dbReference type="EMBL" id="KAE8077042.1"/>
    </source>
</evidence>
<dbReference type="Proteomes" id="UP000327013">
    <property type="component" value="Chromosome 6"/>
</dbReference>
<dbReference type="GO" id="GO:0008097">
    <property type="term" value="F:5S rRNA binding"/>
    <property type="evidence" value="ECO:0007669"/>
    <property type="project" value="TreeGrafter"/>
</dbReference>
<dbReference type="PANTHER" id="PTHR12899">
    <property type="entry name" value="39S RIBOSOMAL PROTEIN L18, MITOCHONDRIAL"/>
    <property type="match status" value="1"/>
</dbReference>
<dbReference type="OrthoDB" id="1932324at2759"/>
<dbReference type="GO" id="GO:0006412">
    <property type="term" value="P:translation"/>
    <property type="evidence" value="ECO:0007669"/>
    <property type="project" value="InterPro"/>
</dbReference>
<dbReference type="AlphaFoldDB" id="A0A5N6RDP8"/>
<proteinExistence type="inferred from homology"/>
<gene>
    <name evidence="5" type="ORF">FH972_015647</name>
</gene>
<dbReference type="GO" id="GO:0003735">
    <property type="term" value="F:structural constituent of ribosome"/>
    <property type="evidence" value="ECO:0007669"/>
    <property type="project" value="InterPro"/>
</dbReference>
<evidence type="ECO:0000313" key="6">
    <source>
        <dbReference type="Proteomes" id="UP000327013"/>
    </source>
</evidence>
<evidence type="ECO:0000256" key="4">
    <source>
        <dbReference type="SAM" id="MobiDB-lite"/>
    </source>
</evidence>
<dbReference type="GO" id="GO:1990904">
    <property type="term" value="C:ribonucleoprotein complex"/>
    <property type="evidence" value="ECO:0007669"/>
    <property type="project" value="UniProtKB-KW"/>
</dbReference>
<reference evidence="5 6" key="1">
    <citation type="submission" date="2019-06" db="EMBL/GenBank/DDBJ databases">
        <title>A chromosomal-level reference genome of Carpinus fangiana (Coryloideae, Betulaceae).</title>
        <authorList>
            <person name="Yang X."/>
            <person name="Wang Z."/>
            <person name="Zhang L."/>
            <person name="Hao G."/>
            <person name="Liu J."/>
            <person name="Yang Y."/>
        </authorList>
    </citation>
    <scope>NUCLEOTIDE SEQUENCE [LARGE SCALE GENOMIC DNA]</scope>
    <source>
        <strain evidence="5">Cfa_2016G</strain>
        <tissue evidence="5">Leaf</tissue>
    </source>
</reference>
<keyword evidence="3" id="KW-0687">Ribonucleoprotein</keyword>
<sequence>MGKIVWDWEKNAETGMGLLLRIRVYLCEEEEKELTMGKGRQLCTLTLTEVVRISPSMNYSANGYSAVSCDPMELTGRDQAVLVEVVQVFNLNLPKREEWDTRTRLTACNSTRDAYGCKSVAIRFGKLSTPSCRFHERNSWALIMALFFLRRSTAFASAVNSRFLSGPYRFSTTILDKENEASRHSVPATNHSNRLHLSPLLSDIKPHSGGYDIELVDHDTWQVSSSLAQAWRGTEGASLGTISHAEEVIDETVDYSSSQVESDPDFDDIDNMRIRGNLFFKLDRDSKEFEEYSFDFHRRKSSKKKDDKKESKKLDKKDNNPTRSSASRGENLPKALNNKFSMSHVADTDSLCVGKKKLRTPTFNQLTGPYHEPFCLDIYISKASVRACVVHRLTSKVVAVAHSISKDMKFDLASTRNATACAAVGAVLAQRTLADDIHDVVYTPRKGERLEGKLQIVLQSIIDNGVNVKVKLKQRRPQKRGPSNTP</sequence>
<keyword evidence="2" id="KW-0689">Ribosomal protein</keyword>
<comment type="similarity">
    <text evidence="1">Belongs to the universal ribosomal protein uL18 family.</text>
</comment>
<dbReference type="PANTHER" id="PTHR12899:SF7">
    <property type="entry name" value="EXPRESSED PROTEIN"/>
    <property type="match status" value="1"/>
</dbReference>